<keyword evidence="8" id="KW-0653">Protein transport</keyword>
<keyword evidence="5 8" id="KW-1133">Transmembrane helix</keyword>
<evidence type="ECO:0000313" key="11">
    <source>
        <dbReference type="Proteomes" id="UP000283841"/>
    </source>
</evidence>
<evidence type="ECO:0000256" key="3">
    <source>
        <dbReference type="ARBA" id="ARBA00022692"/>
    </source>
</evidence>
<comment type="similarity">
    <text evidence="2 8">Belongs to the Tim17/Tim22/Tim23 family.</text>
</comment>
<evidence type="ECO:0000256" key="2">
    <source>
        <dbReference type="ARBA" id="ARBA00008444"/>
    </source>
</evidence>
<gene>
    <name evidence="10" type="ORF">C8Q69DRAFT_288366</name>
</gene>
<evidence type="ECO:0000256" key="1">
    <source>
        <dbReference type="ARBA" id="ARBA00004448"/>
    </source>
</evidence>
<keyword evidence="8" id="KW-0813">Transport</keyword>
<evidence type="ECO:0000256" key="4">
    <source>
        <dbReference type="ARBA" id="ARBA00022792"/>
    </source>
</evidence>
<keyword evidence="11" id="KW-1185">Reference proteome</keyword>
<evidence type="ECO:0000313" key="10">
    <source>
        <dbReference type="EMBL" id="RWQ95308.1"/>
    </source>
</evidence>
<reference evidence="10 11" key="1">
    <citation type="journal article" date="2018" name="Front. Microbiol.">
        <title>Genomic and genetic insights into a cosmopolitan fungus, Paecilomyces variotii (Eurotiales).</title>
        <authorList>
            <person name="Urquhart A.S."/>
            <person name="Mondo S.J."/>
            <person name="Makela M.R."/>
            <person name="Hane J.K."/>
            <person name="Wiebenga A."/>
            <person name="He G."/>
            <person name="Mihaltcheva S."/>
            <person name="Pangilinan J."/>
            <person name="Lipzen A."/>
            <person name="Barry K."/>
            <person name="de Vries R.P."/>
            <person name="Grigoriev I.V."/>
            <person name="Idnurm A."/>
        </authorList>
    </citation>
    <scope>NUCLEOTIDE SEQUENCE [LARGE SCALE GENOMIC DNA]</scope>
    <source>
        <strain evidence="10 11">CBS 101075</strain>
    </source>
</reference>
<comment type="caution">
    <text evidence="10">The sequence shown here is derived from an EMBL/GenBank/DDBJ whole genome shotgun (WGS) entry which is preliminary data.</text>
</comment>
<dbReference type="VEuPathDB" id="FungiDB:C8Q69DRAFT_288366"/>
<dbReference type="GO" id="GO:0005744">
    <property type="term" value="C:TIM23 mitochondrial import inner membrane translocase complex"/>
    <property type="evidence" value="ECO:0007669"/>
    <property type="project" value="InterPro"/>
</dbReference>
<keyword evidence="7 8" id="KW-0472">Membrane</keyword>
<dbReference type="GO" id="GO:0030150">
    <property type="term" value="P:protein import into mitochondrial matrix"/>
    <property type="evidence" value="ECO:0007669"/>
    <property type="project" value="InterPro"/>
</dbReference>
<name>A0A443HU13_BYSSP</name>
<comment type="caution">
    <text evidence="8">Lacks conserved residue(s) required for the propagation of feature annotation.</text>
</comment>
<keyword evidence="8" id="KW-0811">Translocation</keyword>
<accession>A0A443HU13</accession>
<dbReference type="InterPro" id="IPR005681">
    <property type="entry name" value="Tim23"/>
</dbReference>
<protein>
    <recommendedName>
        <fullName evidence="8">Mitochondrial import inner membrane translocase subunit TIM23</fullName>
    </recommendedName>
</protein>
<dbReference type="GO" id="GO:0008320">
    <property type="term" value="F:protein transmembrane transporter activity"/>
    <property type="evidence" value="ECO:0007669"/>
    <property type="project" value="InterPro"/>
</dbReference>
<feature type="transmembrane region" description="Helical" evidence="8">
    <location>
        <begin position="184"/>
        <end position="201"/>
    </location>
</feature>
<dbReference type="InterPro" id="IPR045238">
    <property type="entry name" value="Tim23-like"/>
</dbReference>
<comment type="subcellular location">
    <subcellularLocation>
        <location evidence="1 8">Mitochondrion inner membrane</location>
        <topology evidence="1 8">Multi-pass membrane protein</topology>
    </subcellularLocation>
</comment>
<evidence type="ECO:0000256" key="5">
    <source>
        <dbReference type="ARBA" id="ARBA00022989"/>
    </source>
</evidence>
<sequence>MAIWDTVTGRKSNTNNPEPFDPSTAQDVSSFLSGSALPDPSELHPLAGLNQDTLDYLTLEDSALDELPGSRSALPSRGWTDDLCYGTGTTYLAALTLGGAWGLAEGLQKTPSTAPPKLRLNSVLNSITRRGPFLGNSAGVVAMVYNGINSSLGYVRGKHDSANSIVAGALSGMVFKSTRGVKPMLISGGIVASIAGAWAVMRRAIF</sequence>
<evidence type="ECO:0000256" key="6">
    <source>
        <dbReference type="ARBA" id="ARBA00023128"/>
    </source>
</evidence>
<evidence type="ECO:0000256" key="9">
    <source>
        <dbReference type="SAM" id="MobiDB-lite"/>
    </source>
</evidence>
<keyword evidence="6 8" id="KW-0496">Mitochondrion</keyword>
<dbReference type="AlphaFoldDB" id="A0A443HU13"/>
<dbReference type="Pfam" id="PF02466">
    <property type="entry name" value="Tim17"/>
    <property type="match status" value="1"/>
</dbReference>
<evidence type="ECO:0000256" key="7">
    <source>
        <dbReference type="ARBA" id="ARBA00023136"/>
    </source>
</evidence>
<dbReference type="NCBIfam" id="TIGR00983">
    <property type="entry name" value="3a0801s02tim23"/>
    <property type="match status" value="1"/>
</dbReference>
<proteinExistence type="inferred from homology"/>
<dbReference type="Proteomes" id="UP000283841">
    <property type="component" value="Unassembled WGS sequence"/>
</dbReference>
<dbReference type="PANTHER" id="PTHR15371">
    <property type="entry name" value="TIM23"/>
    <property type="match status" value="1"/>
</dbReference>
<dbReference type="RefSeq" id="XP_028484953.1">
    <property type="nucleotide sequence ID" value="XM_028626991.1"/>
</dbReference>
<dbReference type="OrthoDB" id="159299at2759"/>
<organism evidence="10 11">
    <name type="scientific">Byssochlamys spectabilis</name>
    <name type="common">Paecilomyces variotii</name>
    <dbReference type="NCBI Taxonomy" id="264951"/>
    <lineage>
        <taxon>Eukaryota</taxon>
        <taxon>Fungi</taxon>
        <taxon>Dikarya</taxon>
        <taxon>Ascomycota</taxon>
        <taxon>Pezizomycotina</taxon>
        <taxon>Eurotiomycetes</taxon>
        <taxon>Eurotiomycetidae</taxon>
        <taxon>Eurotiales</taxon>
        <taxon>Thermoascaceae</taxon>
        <taxon>Paecilomyces</taxon>
    </lineage>
</organism>
<dbReference type="STRING" id="264951.A0A443HU13"/>
<dbReference type="GeneID" id="39596268"/>
<keyword evidence="3 8" id="KW-0812">Transmembrane</keyword>
<feature type="compositionally biased region" description="Polar residues" evidence="9">
    <location>
        <begin position="9"/>
        <end position="33"/>
    </location>
</feature>
<evidence type="ECO:0000256" key="8">
    <source>
        <dbReference type="RuleBase" id="RU364003"/>
    </source>
</evidence>
<comment type="subunit">
    <text evidence="8">Component of the TIM23 complex, at least composed of TIM23, TIM17, TIM50 and TIM21.</text>
</comment>
<dbReference type="PANTHER" id="PTHR15371:SF0">
    <property type="entry name" value="SD19278P"/>
    <property type="match status" value="1"/>
</dbReference>
<feature type="region of interest" description="Disordered" evidence="9">
    <location>
        <begin position="1"/>
        <end position="34"/>
    </location>
</feature>
<keyword evidence="4 8" id="KW-0999">Mitochondrion inner membrane</keyword>
<dbReference type="EMBL" id="RCNU01000006">
    <property type="protein sequence ID" value="RWQ95308.1"/>
    <property type="molecule type" value="Genomic_DNA"/>
</dbReference>
<comment type="function">
    <text evidence="8">Essential component of the TIM23 complex, a complex that mediates the translocation of transit peptide-containing proteins across the mitochondrial inner membrane.</text>
</comment>